<comment type="caution">
    <text evidence="6">The sequence shown here is derived from an EMBL/GenBank/DDBJ whole genome shotgun (WGS) entry which is preliminary data.</text>
</comment>
<dbReference type="InterPro" id="IPR050204">
    <property type="entry name" value="AraC_XylS_family_regulators"/>
</dbReference>
<evidence type="ECO:0000259" key="5">
    <source>
        <dbReference type="PROSITE" id="PS01124"/>
    </source>
</evidence>
<evidence type="ECO:0000256" key="4">
    <source>
        <dbReference type="SAM" id="MobiDB-lite"/>
    </source>
</evidence>
<evidence type="ECO:0000256" key="3">
    <source>
        <dbReference type="ARBA" id="ARBA00023163"/>
    </source>
</evidence>
<dbReference type="RefSeq" id="WP_377867728.1">
    <property type="nucleotide sequence ID" value="NZ_JBHMAY010000001.1"/>
</dbReference>
<keyword evidence="3" id="KW-0804">Transcription</keyword>
<dbReference type="PANTHER" id="PTHR46796">
    <property type="entry name" value="HTH-TYPE TRANSCRIPTIONAL ACTIVATOR RHAS-RELATED"/>
    <property type="match status" value="1"/>
</dbReference>
<keyword evidence="1" id="KW-0805">Transcription regulation</keyword>
<feature type="compositionally biased region" description="Basic and acidic residues" evidence="4">
    <location>
        <begin position="143"/>
        <end position="157"/>
    </location>
</feature>
<accession>A0ABV7QD17</accession>
<dbReference type="SUPFAM" id="SSF46689">
    <property type="entry name" value="Homeodomain-like"/>
    <property type="match status" value="1"/>
</dbReference>
<dbReference type="Pfam" id="PF12833">
    <property type="entry name" value="HTH_18"/>
    <property type="match status" value="1"/>
</dbReference>
<dbReference type="EMBL" id="JBHRWI010000006">
    <property type="protein sequence ID" value="MFC3509732.1"/>
    <property type="molecule type" value="Genomic_DNA"/>
</dbReference>
<dbReference type="Pfam" id="PF20240">
    <property type="entry name" value="DUF6597"/>
    <property type="match status" value="1"/>
</dbReference>
<dbReference type="Gene3D" id="1.10.10.60">
    <property type="entry name" value="Homeodomain-like"/>
    <property type="match status" value="1"/>
</dbReference>
<keyword evidence="7" id="KW-1185">Reference proteome</keyword>
<dbReference type="InterPro" id="IPR009057">
    <property type="entry name" value="Homeodomain-like_sf"/>
</dbReference>
<keyword evidence="2" id="KW-0238">DNA-binding</keyword>
<gene>
    <name evidence="6" type="ORF">ACFORO_06125</name>
</gene>
<evidence type="ECO:0000256" key="1">
    <source>
        <dbReference type="ARBA" id="ARBA00023015"/>
    </source>
</evidence>
<evidence type="ECO:0000256" key="2">
    <source>
        <dbReference type="ARBA" id="ARBA00023125"/>
    </source>
</evidence>
<dbReference type="SMART" id="SM00342">
    <property type="entry name" value="HTH_ARAC"/>
    <property type="match status" value="1"/>
</dbReference>
<evidence type="ECO:0000313" key="6">
    <source>
        <dbReference type="EMBL" id="MFC3509732.1"/>
    </source>
</evidence>
<dbReference type="PROSITE" id="PS01124">
    <property type="entry name" value="HTH_ARAC_FAMILY_2"/>
    <property type="match status" value="1"/>
</dbReference>
<reference evidence="7" key="1">
    <citation type="journal article" date="2019" name="Int. J. Syst. Evol. Microbiol.">
        <title>The Global Catalogue of Microorganisms (GCM) 10K type strain sequencing project: providing services to taxonomists for standard genome sequencing and annotation.</title>
        <authorList>
            <consortium name="The Broad Institute Genomics Platform"/>
            <consortium name="The Broad Institute Genome Sequencing Center for Infectious Disease"/>
            <person name="Wu L."/>
            <person name="Ma J."/>
        </authorList>
    </citation>
    <scope>NUCLEOTIDE SEQUENCE [LARGE SCALE GENOMIC DNA]</scope>
    <source>
        <strain evidence="7">CGMCC 4.7682</strain>
    </source>
</reference>
<feature type="region of interest" description="Disordered" evidence="4">
    <location>
        <begin position="143"/>
        <end position="170"/>
    </location>
</feature>
<evidence type="ECO:0000313" key="7">
    <source>
        <dbReference type="Proteomes" id="UP001595764"/>
    </source>
</evidence>
<sequence>MYRESPPPEPLRRLVRCRWESVEPGPKRIVPDGCVDLVAGHGEVFVAGPDTAAWTSVFPPGTRLRGLRFQPGAAAAMLGVGADELRDSRISLTDLWNHRGATLADEILSGRDLADAMADVATEQAAAADPVVERMLARLTAEAARDAEIPGRGERTSRSAGPPAGAGRSERQARRLFTLAVGYGPATYRRVLRLQRAIALAPATATLADLAVAAGYADQSHLTRECRTLTGLTPSAYFPLLRVNPG</sequence>
<feature type="domain" description="HTH araC/xylS-type" evidence="5">
    <location>
        <begin position="166"/>
        <end position="240"/>
    </location>
</feature>
<dbReference type="Proteomes" id="UP001595764">
    <property type="component" value="Unassembled WGS sequence"/>
</dbReference>
<dbReference type="PANTHER" id="PTHR46796:SF15">
    <property type="entry name" value="BLL1074 PROTEIN"/>
    <property type="match status" value="1"/>
</dbReference>
<dbReference type="InterPro" id="IPR018060">
    <property type="entry name" value="HTH_AraC"/>
</dbReference>
<organism evidence="6 7">
    <name type="scientific">Amycolatopsis halotolerans</name>
    <dbReference type="NCBI Taxonomy" id="330083"/>
    <lineage>
        <taxon>Bacteria</taxon>
        <taxon>Bacillati</taxon>
        <taxon>Actinomycetota</taxon>
        <taxon>Actinomycetes</taxon>
        <taxon>Pseudonocardiales</taxon>
        <taxon>Pseudonocardiaceae</taxon>
        <taxon>Amycolatopsis</taxon>
    </lineage>
</organism>
<name>A0ABV7QD17_9PSEU</name>
<dbReference type="InterPro" id="IPR046532">
    <property type="entry name" value="DUF6597"/>
</dbReference>
<protein>
    <submittedName>
        <fullName evidence="6">Helix-turn-helix domain-containing protein</fullName>
    </submittedName>
</protein>
<proteinExistence type="predicted"/>